<keyword evidence="3" id="KW-0813">Transport</keyword>
<dbReference type="InterPro" id="IPR037224">
    <property type="entry name" value="PapC_N_sf"/>
</dbReference>
<keyword evidence="10" id="KW-1133">Transmembrane helix</keyword>
<comment type="subcellular location">
    <subcellularLocation>
        <location evidence="1">Cell outer membrane</location>
        <topology evidence="1">Multi-pass membrane protein</topology>
    </subcellularLocation>
</comment>
<dbReference type="Pfam" id="PF00577">
    <property type="entry name" value="Usher"/>
    <property type="match status" value="1"/>
</dbReference>
<evidence type="ECO:0000256" key="9">
    <source>
        <dbReference type="ARBA" id="ARBA00023237"/>
    </source>
</evidence>
<dbReference type="GO" id="GO:0009279">
    <property type="term" value="C:cell outer membrane"/>
    <property type="evidence" value="ECO:0007669"/>
    <property type="project" value="UniProtKB-SubCell"/>
</dbReference>
<evidence type="ECO:0000256" key="1">
    <source>
        <dbReference type="ARBA" id="ARBA00004571"/>
    </source>
</evidence>
<keyword evidence="9" id="KW-0998">Cell outer membrane</keyword>
<keyword evidence="4" id="KW-1134">Transmembrane beta strand</keyword>
<dbReference type="PANTHER" id="PTHR30451">
    <property type="entry name" value="OUTER MEMBRANE USHER PROTEIN"/>
    <property type="match status" value="1"/>
</dbReference>
<feature type="domain" description="PapC N-terminal" evidence="11">
    <location>
        <begin position="52"/>
        <end position="160"/>
    </location>
</feature>
<keyword evidence="8 10" id="KW-0472">Membrane</keyword>
<dbReference type="GO" id="GO:0009297">
    <property type="term" value="P:pilus assembly"/>
    <property type="evidence" value="ECO:0007669"/>
    <property type="project" value="InterPro"/>
</dbReference>
<dbReference type="GO" id="GO:0015473">
    <property type="term" value="F:fimbrial usher porin activity"/>
    <property type="evidence" value="ECO:0007669"/>
    <property type="project" value="InterPro"/>
</dbReference>
<evidence type="ECO:0000256" key="3">
    <source>
        <dbReference type="ARBA" id="ARBA00022448"/>
    </source>
</evidence>
<keyword evidence="6 10" id="KW-0812">Transmembrane</keyword>
<gene>
    <name evidence="12" type="ORF">ED28_00785</name>
</gene>
<evidence type="ECO:0000256" key="10">
    <source>
        <dbReference type="SAM" id="Phobius"/>
    </source>
</evidence>
<accession>A0A443IHS7</accession>
<comment type="similarity">
    <text evidence="2">Belongs to the fimbrial export usher family.</text>
</comment>
<evidence type="ECO:0000313" key="13">
    <source>
        <dbReference type="Proteomes" id="UP000288794"/>
    </source>
</evidence>
<evidence type="ECO:0000313" key="12">
    <source>
        <dbReference type="EMBL" id="RWR03551.1"/>
    </source>
</evidence>
<dbReference type="SUPFAM" id="SSF141729">
    <property type="entry name" value="FimD N-terminal domain-like"/>
    <property type="match status" value="1"/>
</dbReference>
<dbReference type="PANTHER" id="PTHR30451:SF21">
    <property type="entry name" value="FIMBRIAL USHER DOMAIN-CONTAINING PROTEIN YDET-RELATED"/>
    <property type="match status" value="1"/>
</dbReference>
<dbReference type="InterPro" id="IPR042186">
    <property type="entry name" value="FimD_plug_dom"/>
</dbReference>
<keyword evidence="5" id="KW-1029">Fimbrium biogenesis</keyword>
<evidence type="ECO:0000256" key="2">
    <source>
        <dbReference type="ARBA" id="ARBA00008064"/>
    </source>
</evidence>
<dbReference type="Gene3D" id="2.60.40.3110">
    <property type="match status" value="1"/>
</dbReference>
<keyword evidence="13" id="KW-1185">Reference proteome</keyword>
<evidence type="ECO:0000259" key="11">
    <source>
        <dbReference type="Pfam" id="PF13954"/>
    </source>
</evidence>
<proteinExistence type="inferred from homology"/>
<dbReference type="Pfam" id="PF13954">
    <property type="entry name" value="PapC_N"/>
    <property type="match status" value="1"/>
</dbReference>
<organism evidence="12 13">
    <name type="scientific">[Pantoea] beijingensis</name>
    <dbReference type="NCBI Taxonomy" id="1324864"/>
    <lineage>
        <taxon>Bacteria</taxon>
        <taxon>Pseudomonadati</taxon>
        <taxon>Pseudomonadota</taxon>
        <taxon>Gammaproteobacteria</taxon>
        <taxon>Enterobacterales</taxon>
        <taxon>Erwiniaceae</taxon>
        <taxon>Erwinia</taxon>
    </lineage>
</organism>
<evidence type="ECO:0000256" key="6">
    <source>
        <dbReference type="ARBA" id="ARBA00022692"/>
    </source>
</evidence>
<evidence type="ECO:0000256" key="7">
    <source>
        <dbReference type="ARBA" id="ARBA00022729"/>
    </source>
</evidence>
<dbReference type="Gene3D" id="2.60.40.2610">
    <property type="entry name" value="Outer membrane usher protein FimD, plug domain"/>
    <property type="match status" value="1"/>
</dbReference>
<evidence type="ECO:0000256" key="4">
    <source>
        <dbReference type="ARBA" id="ARBA00022452"/>
    </source>
</evidence>
<dbReference type="RefSeq" id="WP_128174346.1">
    <property type="nucleotide sequence ID" value="NZ_JMEE01000001.1"/>
</dbReference>
<feature type="transmembrane region" description="Helical" evidence="10">
    <location>
        <begin position="36"/>
        <end position="59"/>
    </location>
</feature>
<keyword evidence="7" id="KW-0732">Signal</keyword>
<sequence>MCRQSPARFRVDLFSLITCVISRLSDRLLMMNVSRYAFSLLIIFTFSASATSHHVWVILNNLYKGRIAMEITRDVPCLRQPLLEEWGVRAEATEKMTWDEKGCLSAETLKQQNIRYFYDDKARIVTLLFPPAFISAKQNGISTSRWDDGINAAFINYHMNYTNQQGARYAYNDNNESAFADFDSGANWGPWRLRYQNSFWKDNFGQHGSYTRNGYLMRDIRRLRGRLTLGYADSPSTLFDSVPFRGVMLATDDGMLPDTWRNFSPLIKGVAHSNAEVTLRQAGIVIYQTFVAPGPFELKEIYPPSANGDLEITVKESDGSETTRLLPYASMPNLTHQGHYSYQILTGKYRADRNTTQDEPSFGQATLTYGFPAGISLYAGGINADPYRGYALGMGKNLNNWGALSLDVTHSQASNPRHTVPDRGEMYRLRYAKAFIGTNTNVNFQLRYFPAKQRYRTLRETIQQQKIWAWDFDDEGQFIGDEDAEKRLRWELNLNQNLSDNASLFINAAQQRYRQHGGLENNFQLGYQDTRNDIDYNIYLSHSRYPGDAAQTSLNFSLSIPFSTFTESSFRHLKLDIDQTLAKNDVNSRTASISGTALEDYSLSYQVSGIHSSQNSDELDATLGYSYNAGEIALGVAKGATVQQYNADISGSVLIHSDGVTFGQQLGETMALVELPNMPNVGIDNQFGVTTDKRGFALVSYLTPYRVNHLTLDTYSLPEDIMLPQPEAEVVPTRGAIVFARFLPPEPVAEQETTDKPNDF</sequence>
<reference evidence="12 13" key="1">
    <citation type="submission" date="2014-04" db="EMBL/GenBank/DDBJ databases">
        <title>Draft genome sequence of Pantoea beijingensis strain LMG 27579, an emerging pathogen to Pleurotus eryngii with potential industrial application.</title>
        <authorList>
            <person name="Xu F."/>
            <person name="Liu Y."/>
            <person name="Wang S."/>
            <person name="Yin Y."/>
            <person name="Ma Y."/>
            <person name="Zhao S."/>
            <person name="Rong C."/>
        </authorList>
    </citation>
    <scope>NUCLEOTIDE SEQUENCE [LARGE SCALE GENOMIC DNA]</scope>
    <source>
        <strain evidence="12 13">LMG 27579</strain>
    </source>
</reference>
<dbReference type="Gene3D" id="3.10.20.410">
    <property type="match status" value="1"/>
</dbReference>
<dbReference type="InterPro" id="IPR025885">
    <property type="entry name" value="PapC_N"/>
</dbReference>
<protein>
    <recommendedName>
        <fullName evidence="11">PapC N-terminal domain-containing protein</fullName>
    </recommendedName>
</protein>
<dbReference type="EMBL" id="JMEE01000001">
    <property type="protein sequence ID" value="RWR03551.1"/>
    <property type="molecule type" value="Genomic_DNA"/>
</dbReference>
<name>A0A443IHS7_9GAMM</name>
<evidence type="ECO:0000256" key="8">
    <source>
        <dbReference type="ARBA" id="ARBA00023136"/>
    </source>
</evidence>
<dbReference type="Proteomes" id="UP000288794">
    <property type="component" value="Unassembled WGS sequence"/>
</dbReference>
<evidence type="ECO:0000256" key="5">
    <source>
        <dbReference type="ARBA" id="ARBA00022558"/>
    </source>
</evidence>
<comment type="caution">
    <text evidence="12">The sequence shown here is derived from an EMBL/GenBank/DDBJ whole genome shotgun (WGS) entry which is preliminary data.</text>
</comment>
<dbReference type="AlphaFoldDB" id="A0A443IHS7"/>
<dbReference type="InterPro" id="IPR000015">
    <property type="entry name" value="Fimb_usher"/>
</dbReference>